<evidence type="ECO:0000256" key="1">
    <source>
        <dbReference type="SAM" id="MobiDB-lite"/>
    </source>
</evidence>
<keyword evidence="2" id="KW-0472">Membrane</keyword>
<keyword evidence="2" id="KW-1133">Transmembrane helix</keyword>
<reference evidence="5" key="1">
    <citation type="submission" date="2022-11" db="UniProtKB">
        <authorList>
            <consortium name="WormBaseParasite"/>
        </authorList>
    </citation>
    <scope>IDENTIFICATION</scope>
</reference>
<dbReference type="Gene3D" id="3.10.310.50">
    <property type="match status" value="1"/>
</dbReference>
<organism evidence="4 5">
    <name type="scientific">Acrobeloides nanus</name>
    <dbReference type="NCBI Taxonomy" id="290746"/>
    <lineage>
        <taxon>Eukaryota</taxon>
        <taxon>Metazoa</taxon>
        <taxon>Ecdysozoa</taxon>
        <taxon>Nematoda</taxon>
        <taxon>Chromadorea</taxon>
        <taxon>Rhabditida</taxon>
        <taxon>Tylenchina</taxon>
        <taxon>Cephalobomorpha</taxon>
        <taxon>Cephaloboidea</taxon>
        <taxon>Cephalobidae</taxon>
        <taxon>Acrobeloides</taxon>
    </lineage>
</organism>
<dbReference type="Proteomes" id="UP000887540">
    <property type="component" value="Unplaced"/>
</dbReference>
<keyword evidence="2" id="KW-0812">Transmembrane</keyword>
<dbReference type="AlphaFoldDB" id="A0A914C1W9"/>
<evidence type="ECO:0000313" key="5">
    <source>
        <dbReference type="WBParaSite" id="ACRNAN_Path_1542.g6015.t1"/>
    </source>
</evidence>
<keyword evidence="3" id="KW-0732">Signal</keyword>
<evidence type="ECO:0000313" key="4">
    <source>
        <dbReference type="Proteomes" id="UP000887540"/>
    </source>
</evidence>
<dbReference type="PANTHER" id="PTHR33748">
    <property type="entry name" value="PROTEIN CBG04600"/>
    <property type="match status" value="1"/>
</dbReference>
<evidence type="ECO:0000256" key="2">
    <source>
        <dbReference type="SAM" id="Phobius"/>
    </source>
</evidence>
<feature type="compositionally biased region" description="Basic and acidic residues" evidence="1">
    <location>
        <begin position="388"/>
        <end position="398"/>
    </location>
</feature>
<dbReference type="PANTHER" id="PTHR33748:SF2">
    <property type="entry name" value="CONSERVED PLASMA MEMBRANE PROTEIN"/>
    <property type="match status" value="1"/>
</dbReference>
<protein>
    <submittedName>
        <fullName evidence="5">Uncharacterized protein</fullName>
    </submittedName>
</protein>
<evidence type="ECO:0000256" key="3">
    <source>
        <dbReference type="SAM" id="SignalP"/>
    </source>
</evidence>
<accession>A0A914C1W9</accession>
<feature type="chain" id="PRO_5037801494" evidence="3">
    <location>
        <begin position="18"/>
        <end position="480"/>
    </location>
</feature>
<sequence>MLSLLSLLLASGTVLRADTEQWTSKTYPDPRTNSTVCNTRPNSTLCDPDHILTDQWRDSINNNIQKQVERLREADILYTDDAPSECHDNSTDGVQIYVILAKRIQTANNQSITDTDLTNFGNELADEYGLSEQKCKNFIILIGVEAAKLAYVRTGCHLKLPPDLMERVFNQYTNLFMEKNYMEGLNKIISEIGEQIFDPFKDITSTTNEIANNNTTIFDTEILEISNNTISNESLTSDIYGKPNAINKAEEATPWIMFMLLGATILFAIITLIIVGINKRKSTKSLRMQTVFPISSGPENLKSSAVSAEEYLSLSAIRITKDLEAALHANDNKYGRDETNELRNELKKTIDELKIGQSAETSHGIAQDDYICLDRISEEEILSPSTTRKSDTKSRRIEGNGSPKHERKSSKNEENMFQKTLKRKSQTRMSEKMELNPECLTTDLVWKPPSIFTSPLSTLSKIMPEKNNSKVETVNTISAF</sequence>
<dbReference type="InterPro" id="IPR033438">
    <property type="entry name" value="MOLO1"/>
</dbReference>
<feature type="region of interest" description="Disordered" evidence="1">
    <location>
        <begin position="382"/>
        <end position="434"/>
    </location>
</feature>
<dbReference type="WBParaSite" id="ACRNAN_Path_1542.g6015.t1">
    <property type="protein sequence ID" value="ACRNAN_Path_1542.g6015.t1"/>
    <property type="gene ID" value="ACRNAN_Path_1542.g6015"/>
</dbReference>
<feature type="signal peptide" evidence="3">
    <location>
        <begin position="1"/>
        <end position="17"/>
    </location>
</feature>
<keyword evidence="4" id="KW-1185">Reference proteome</keyword>
<dbReference type="Pfam" id="PF17175">
    <property type="entry name" value="MOLO1"/>
    <property type="match status" value="1"/>
</dbReference>
<dbReference type="GO" id="GO:0005892">
    <property type="term" value="C:acetylcholine-gated channel complex"/>
    <property type="evidence" value="ECO:0007669"/>
    <property type="project" value="InterPro"/>
</dbReference>
<feature type="transmembrane region" description="Helical" evidence="2">
    <location>
        <begin position="255"/>
        <end position="277"/>
    </location>
</feature>
<name>A0A914C1W9_9BILA</name>
<proteinExistence type="predicted"/>